<dbReference type="EMBL" id="SRLO01000090">
    <property type="protein sequence ID" value="TNN76782.1"/>
    <property type="molecule type" value="Genomic_DNA"/>
</dbReference>
<evidence type="ECO:0000313" key="2">
    <source>
        <dbReference type="EMBL" id="TNN76782.1"/>
    </source>
</evidence>
<feature type="region of interest" description="Disordered" evidence="1">
    <location>
        <begin position="498"/>
        <end position="535"/>
    </location>
</feature>
<sequence length="651" mass="72092">MVFLFKTSTSKSLSELRKFHKCVVWDTVETWWCSTEDFVEEDPAPSKLRKTKPFLVSGQFLSSSCVTAGVLAEQGSVFFSKSHGPGEFCCAVTEQRRRGEGRGVVWCGERRGEEGRGGEGCGAGRGEVGWDLRCSNLLLIQVKILKKKLGKGKPFAALSEHRVTLAKGSINTPLDLLALLRPLWEIAEIVLSCLGPEDFLVWLTESHRKPLSAASGAVLLGNFSRRERQTPSRHAGEQPECEAACQFSVLQEPHESHMTHIKQSDGHREHHGGQNVSTFSIHAEPRIRLIAGSPVIFTHPSRYTSATWRVAFQTSGTFVTGCLTVLTAIEPELYKHVLPPREAKGSFLITGKAVRREEHSLPLLLLDPLSGSGPNAGPCATEIILQADLRLLLPCQSPLTGIPLIALPPAVGTKQPPQTSSDGNRVHSDIRHMSKHFIFKCASTADLKVRQQSTSSRALLAGLETCVGFDARIPTDTQAPVPTQPGTATKLSPTVARKKTGVVKTQEEKKERWKEKKVAKRQKKEDEEMGEEEENVQPVVDALENGFLHHAQREQERMTERLLKKTYSKRHKMLAHIEDVVQAPGRSLTPTQCTTSSLGLRLKLRHRSRQQKAHPSSSPPALFLAKRSIVHSKDKMKHELFPRLGRPNPSQ</sequence>
<evidence type="ECO:0000313" key="3">
    <source>
        <dbReference type="Proteomes" id="UP000314294"/>
    </source>
</evidence>
<reference evidence="2 3" key="1">
    <citation type="submission" date="2019-03" db="EMBL/GenBank/DDBJ databases">
        <title>First draft genome of Liparis tanakae, snailfish: a comprehensive survey of snailfish specific genes.</title>
        <authorList>
            <person name="Kim W."/>
            <person name="Song I."/>
            <person name="Jeong J.-H."/>
            <person name="Kim D."/>
            <person name="Kim S."/>
            <person name="Ryu S."/>
            <person name="Song J.Y."/>
            <person name="Lee S.K."/>
        </authorList>
    </citation>
    <scope>NUCLEOTIDE SEQUENCE [LARGE SCALE GENOMIC DNA]</scope>
    <source>
        <tissue evidence="2">Muscle</tissue>
    </source>
</reference>
<keyword evidence="3" id="KW-1185">Reference proteome</keyword>
<feature type="compositionally biased region" description="Basic and acidic residues" evidence="1">
    <location>
        <begin position="505"/>
        <end position="516"/>
    </location>
</feature>
<proteinExistence type="predicted"/>
<organism evidence="2 3">
    <name type="scientific">Liparis tanakae</name>
    <name type="common">Tanaka's snailfish</name>
    <dbReference type="NCBI Taxonomy" id="230148"/>
    <lineage>
        <taxon>Eukaryota</taxon>
        <taxon>Metazoa</taxon>
        <taxon>Chordata</taxon>
        <taxon>Craniata</taxon>
        <taxon>Vertebrata</taxon>
        <taxon>Euteleostomi</taxon>
        <taxon>Actinopterygii</taxon>
        <taxon>Neopterygii</taxon>
        <taxon>Teleostei</taxon>
        <taxon>Neoteleostei</taxon>
        <taxon>Acanthomorphata</taxon>
        <taxon>Eupercaria</taxon>
        <taxon>Perciformes</taxon>
        <taxon>Cottioidei</taxon>
        <taxon>Cottales</taxon>
        <taxon>Liparidae</taxon>
        <taxon>Liparis</taxon>
    </lineage>
</organism>
<name>A0A4Z2IHI3_9TELE</name>
<dbReference type="Proteomes" id="UP000314294">
    <property type="component" value="Unassembled WGS sequence"/>
</dbReference>
<dbReference type="AlphaFoldDB" id="A0A4Z2IHI3"/>
<evidence type="ECO:0000256" key="1">
    <source>
        <dbReference type="SAM" id="MobiDB-lite"/>
    </source>
</evidence>
<comment type="caution">
    <text evidence="2">The sequence shown here is derived from an EMBL/GenBank/DDBJ whole genome shotgun (WGS) entry which is preliminary data.</text>
</comment>
<dbReference type="OrthoDB" id="8964845at2759"/>
<gene>
    <name evidence="2" type="ORF">EYF80_013031</name>
</gene>
<protein>
    <submittedName>
        <fullName evidence="2">Uncharacterized protein</fullName>
    </submittedName>
</protein>
<accession>A0A4Z2IHI3</accession>